<protein>
    <submittedName>
        <fullName evidence="2">Uncharacterized protein</fullName>
    </submittedName>
</protein>
<proteinExistence type="predicted"/>
<evidence type="ECO:0000256" key="1">
    <source>
        <dbReference type="SAM" id="MobiDB-lite"/>
    </source>
</evidence>
<name>A0A1B6FHM9_9HEMI</name>
<evidence type="ECO:0000313" key="2">
    <source>
        <dbReference type="EMBL" id="JAS49709.1"/>
    </source>
</evidence>
<organism evidence="2">
    <name type="scientific">Cuerna arida</name>
    <dbReference type="NCBI Taxonomy" id="1464854"/>
    <lineage>
        <taxon>Eukaryota</taxon>
        <taxon>Metazoa</taxon>
        <taxon>Ecdysozoa</taxon>
        <taxon>Arthropoda</taxon>
        <taxon>Hexapoda</taxon>
        <taxon>Insecta</taxon>
        <taxon>Pterygota</taxon>
        <taxon>Neoptera</taxon>
        <taxon>Paraneoptera</taxon>
        <taxon>Hemiptera</taxon>
        <taxon>Auchenorrhyncha</taxon>
        <taxon>Membracoidea</taxon>
        <taxon>Cicadellidae</taxon>
        <taxon>Cicadellinae</taxon>
        <taxon>Proconiini</taxon>
        <taxon>Cuerna</taxon>
    </lineage>
</organism>
<feature type="non-terminal residue" evidence="2">
    <location>
        <position position="1"/>
    </location>
</feature>
<feature type="region of interest" description="Disordered" evidence="1">
    <location>
        <begin position="1"/>
        <end position="66"/>
    </location>
</feature>
<dbReference type="AlphaFoldDB" id="A0A1B6FHM9"/>
<accession>A0A1B6FHM9</accession>
<reference evidence="2" key="1">
    <citation type="submission" date="2015-11" db="EMBL/GenBank/DDBJ databases">
        <title>De novo transcriptome assembly of four potential Pierce s Disease insect vectors from Arizona vineyards.</title>
        <authorList>
            <person name="Tassone E.E."/>
        </authorList>
    </citation>
    <scope>NUCLEOTIDE SEQUENCE</scope>
</reference>
<feature type="compositionally biased region" description="Basic and acidic residues" evidence="1">
    <location>
        <begin position="41"/>
        <end position="58"/>
    </location>
</feature>
<gene>
    <name evidence="2" type="ORF">g.44827</name>
</gene>
<dbReference type="EMBL" id="GECZ01020060">
    <property type="protein sequence ID" value="JAS49709.1"/>
    <property type="molecule type" value="Transcribed_RNA"/>
</dbReference>
<sequence>LDESESRSRRHHRHYHETDEPKRKRTKREPIVFDSKVTKSSSDKVSKEPKPLKNEVRSKSTGGKKASVFSRISANKTLLFKAIEDAQKSIEQNDQKKEFEEFLNIERPKELFTKGYKERMKIREMSNDE</sequence>
<feature type="non-terminal residue" evidence="2">
    <location>
        <position position="129"/>
    </location>
</feature>